<dbReference type="EMBL" id="AOMD01000014">
    <property type="protein sequence ID" value="EMA46312.1"/>
    <property type="molecule type" value="Genomic_DNA"/>
</dbReference>
<keyword evidence="4" id="KW-1185">Reference proteome</keyword>
<dbReference type="PRINTS" id="PR01438">
    <property type="entry name" value="UNVRSLSTRESS"/>
</dbReference>
<dbReference type="Pfam" id="PF00582">
    <property type="entry name" value="Usp"/>
    <property type="match status" value="2"/>
</dbReference>
<dbReference type="SUPFAM" id="SSF52402">
    <property type="entry name" value="Adenine nucleotide alpha hydrolases-like"/>
    <property type="match status" value="2"/>
</dbReference>
<dbReference type="InterPro" id="IPR006016">
    <property type="entry name" value="UspA"/>
</dbReference>
<name>M0MKT5_9EURY</name>
<dbReference type="InterPro" id="IPR014729">
    <property type="entry name" value="Rossmann-like_a/b/a_fold"/>
</dbReference>
<dbReference type="STRING" id="1227455.C449_04745"/>
<evidence type="ECO:0000313" key="4">
    <source>
        <dbReference type="Proteomes" id="UP000011669"/>
    </source>
</evidence>
<comment type="caution">
    <text evidence="3">The sequence shown here is derived from an EMBL/GenBank/DDBJ whole genome shotgun (WGS) entry which is preliminary data.</text>
</comment>
<reference evidence="3 4" key="1">
    <citation type="journal article" date="2014" name="PLoS Genet.">
        <title>Phylogenetically driven sequencing of extremely halophilic archaea reveals strategies for static and dynamic osmo-response.</title>
        <authorList>
            <person name="Becker E.A."/>
            <person name="Seitzer P.M."/>
            <person name="Tritt A."/>
            <person name="Larsen D."/>
            <person name="Krusor M."/>
            <person name="Yao A.I."/>
            <person name="Wu D."/>
            <person name="Madern D."/>
            <person name="Eisen J.A."/>
            <person name="Darling A.E."/>
            <person name="Facciotti M.T."/>
        </authorList>
    </citation>
    <scope>NUCLEOTIDE SEQUENCE [LARGE SCALE GENOMIC DNA]</scope>
    <source>
        <strain evidence="3 4">DSM 5350</strain>
    </source>
</reference>
<evidence type="ECO:0000256" key="1">
    <source>
        <dbReference type="ARBA" id="ARBA00008791"/>
    </source>
</evidence>
<protein>
    <submittedName>
        <fullName evidence="3">UspA domain-containing protein</fullName>
    </submittedName>
</protein>
<dbReference type="Proteomes" id="UP000011669">
    <property type="component" value="Unassembled WGS sequence"/>
</dbReference>
<dbReference type="PANTHER" id="PTHR46268:SF6">
    <property type="entry name" value="UNIVERSAL STRESS PROTEIN UP12"/>
    <property type="match status" value="1"/>
</dbReference>
<proteinExistence type="inferred from homology"/>
<organism evidence="3 4">
    <name type="scientific">Halococcus saccharolyticus DSM 5350</name>
    <dbReference type="NCBI Taxonomy" id="1227455"/>
    <lineage>
        <taxon>Archaea</taxon>
        <taxon>Methanobacteriati</taxon>
        <taxon>Methanobacteriota</taxon>
        <taxon>Stenosarchaea group</taxon>
        <taxon>Halobacteria</taxon>
        <taxon>Halobacteriales</taxon>
        <taxon>Halococcaceae</taxon>
        <taxon>Halococcus</taxon>
    </lineage>
</organism>
<dbReference type="InterPro" id="IPR006015">
    <property type="entry name" value="Universal_stress_UspA"/>
</dbReference>
<comment type="similarity">
    <text evidence="1">Belongs to the universal stress protein A family.</text>
</comment>
<dbReference type="CDD" id="cd00293">
    <property type="entry name" value="USP-like"/>
    <property type="match status" value="2"/>
</dbReference>
<feature type="domain" description="UspA" evidence="2">
    <location>
        <begin position="153"/>
        <end position="288"/>
    </location>
</feature>
<evidence type="ECO:0000259" key="2">
    <source>
        <dbReference type="Pfam" id="PF00582"/>
    </source>
</evidence>
<feature type="domain" description="UspA" evidence="2">
    <location>
        <begin position="2"/>
        <end position="141"/>
    </location>
</feature>
<sequence length="288" mass="31188">MMYDTILVPTDGSKGANAAARHGLRLAEAFDSQVRFLSVVDDRTYSSGLAGIDSEANDQREALERQATDALQVLEELGDETPTTYQTAVEHGVPHEMILSYADEHDVDLISMGTHGRTGLDRYLLGSVAERVVRTSDVPVLTSQSEPEESSGYDRILIPTDGSDTATAAVDHGLAIAEQYDATVHVLSVVDLSAVVGSYDVAPMIESWKERCERTVEGVAEESENRGLDVVTDVVEGTPYRAIQQYIESEEIDLVSMGTHGRTGLGRYLIGSVTARTVRTSEIPVLTV</sequence>
<evidence type="ECO:0000313" key="3">
    <source>
        <dbReference type="EMBL" id="EMA46312.1"/>
    </source>
</evidence>
<dbReference type="Gene3D" id="3.40.50.620">
    <property type="entry name" value="HUPs"/>
    <property type="match status" value="2"/>
</dbReference>
<dbReference type="PANTHER" id="PTHR46268">
    <property type="entry name" value="STRESS RESPONSE PROTEIN NHAX"/>
    <property type="match status" value="1"/>
</dbReference>
<dbReference type="AlphaFoldDB" id="M0MKT5"/>
<dbReference type="PATRIC" id="fig|1227455.4.peg.968"/>
<accession>M0MKT5</accession>
<dbReference type="InParanoid" id="M0MKT5"/>
<gene>
    <name evidence="3" type="ORF">C449_04745</name>
</gene>